<evidence type="ECO:0000313" key="15">
    <source>
        <dbReference type="EMBL" id="KAL0977793.1"/>
    </source>
</evidence>
<dbReference type="AlphaFoldDB" id="A0ABD0XC28"/>
<feature type="region of interest" description="Disordered" evidence="11">
    <location>
        <begin position="130"/>
        <end position="162"/>
    </location>
</feature>
<dbReference type="SUPFAM" id="SSF48726">
    <property type="entry name" value="Immunoglobulin"/>
    <property type="match status" value="1"/>
</dbReference>
<sequence>MTRLVLVWTTVCLWTKVSSLIIESEFVRYPRLNDSESLTCECSNTDCQTVFWFHTPPNNTIFQFLVTINSADRTKYGNLVDQARFKASTKRDVGAKATFTLRILDIKAEDAGLYSCMLRNKKEDELWSPGVLLKPGETRPTSPPTTKPPRQPPVKTKGDCIRSKNQNTEGCESIVRWLLVGVLLTLVVALISTIYYFSRLPKKCQHHFVKKRPLK</sequence>
<keyword evidence="3 13" id="KW-0732">Signal</keyword>
<evidence type="ECO:0000256" key="11">
    <source>
        <dbReference type="SAM" id="MobiDB-lite"/>
    </source>
</evidence>
<dbReference type="GO" id="GO:0016020">
    <property type="term" value="C:membrane"/>
    <property type="evidence" value="ECO:0007669"/>
    <property type="project" value="UniProtKB-SubCell"/>
</dbReference>
<dbReference type="Gene3D" id="2.60.40.10">
    <property type="entry name" value="Immunoglobulins"/>
    <property type="match status" value="1"/>
</dbReference>
<feature type="domain" description="Ig-like" evidence="14">
    <location>
        <begin position="33"/>
        <end position="127"/>
    </location>
</feature>
<keyword evidence="4" id="KW-0391">Immunity</keyword>
<dbReference type="InterPro" id="IPR007110">
    <property type="entry name" value="Ig-like_dom"/>
</dbReference>
<feature type="transmembrane region" description="Helical" evidence="12">
    <location>
        <begin position="174"/>
        <end position="197"/>
    </location>
</feature>
<evidence type="ECO:0000256" key="10">
    <source>
        <dbReference type="ARBA" id="ARBA00023319"/>
    </source>
</evidence>
<keyword evidence="6" id="KW-1064">Adaptive immunity</keyword>
<comment type="caution">
    <text evidence="15">The sequence shown here is derived from an EMBL/GenBank/DDBJ whole genome shotgun (WGS) entry which is preliminary data.</text>
</comment>
<keyword evidence="7 12" id="KW-0472">Membrane</keyword>
<evidence type="ECO:0000256" key="4">
    <source>
        <dbReference type="ARBA" id="ARBA00022859"/>
    </source>
</evidence>
<dbReference type="GO" id="GO:0002250">
    <property type="term" value="P:adaptive immune response"/>
    <property type="evidence" value="ECO:0007669"/>
    <property type="project" value="UniProtKB-KW"/>
</dbReference>
<evidence type="ECO:0000313" key="16">
    <source>
        <dbReference type="Proteomes" id="UP001557470"/>
    </source>
</evidence>
<dbReference type="InterPro" id="IPR013783">
    <property type="entry name" value="Ig-like_fold"/>
</dbReference>
<dbReference type="EMBL" id="JAGEUA010000005">
    <property type="protein sequence ID" value="KAL0977793.1"/>
    <property type="molecule type" value="Genomic_DNA"/>
</dbReference>
<dbReference type="PROSITE" id="PS50835">
    <property type="entry name" value="IG_LIKE"/>
    <property type="match status" value="1"/>
</dbReference>
<evidence type="ECO:0000256" key="6">
    <source>
        <dbReference type="ARBA" id="ARBA00023130"/>
    </source>
</evidence>
<dbReference type="InterPro" id="IPR036179">
    <property type="entry name" value="Ig-like_dom_sf"/>
</dbReference>
<evidence type="ECO:0000256" key="2">
    <source>
        <dbReference type="ARBA" id="ARBA00022692"/>
    </source>
</evidence>
<protein>
    <recommendedName>
        <fullName evidence="14">Ig-like domain-containing protein</fullName>
    </recommendedName>
</protein>
<dbReference type="Pfam" id="PF07686">
    <property type="entry name" value="V-set"/>
    <property type="match status" value="1"/>
</dbReference>
<dbReference type="PANTHER" id="PTHR11292">
    <property type="entry name" value="T-CELL SURFACE GLYCOPROTEIN CD8 BETA CHAIN"/>
    <property type="match status" value="1"/>
</dbReference>
<feature type="compositionally biased region" description="Pro residues" evidence="11">
    <location>
        <begin position="141"/>
        <end position="152"/>
    </location>
</feature>
<accession>A0ABD0XC28</accession>
<evidence type="ECO:0000256" key="5">
    <source>
        <dbReference type="ARBA" id="ARBA00022989"/>
    </source>
</evidence>
<proteinExistence type="predicted"/>
<evidence type="ECO:0000256" key="12">
    <source>
        <dbReference type="SAM" id="Phobius"/>
    </source>
</evidence>
<reference evidence="15 16" key="1">
    <citation type="submission" date="2024-06" db="EMBL/GenBank/DDBJ databases">
        <authorList>
            <person name="Pan Q."/>
            <person name="Wen M."/>
            <person name="Jouanno E."/>
            <person name="Zahm M."/>
            <person name="Klopp C."/>
            <person name="Cabau C."/>
            <person name="Louis A."/>
            <person name="Berthelot C."/>
            <person name="Parey E."/>
            <person name="Roest Crollius H."/>
            <person name="Montfort J."/>
            <person name="Robinson-Rechavi M."/>
            <person name="Bouchez O."/>
            <person name="Lampietro C."/>
            <person name="Lopez Roques C."/>
            <person name="Donnadieu C."/>
            <person name="Postlethwait J."/>
            <person name="Bobe J."/>
            <person name="Verreycken H."/>
            <person name="Guiguen Y."/>
        </authorList>
    </citation>
    <scope>NUCLEOTIDE SEQUENCE [LARGE SCALE GENOMIC DNA]</scope>
    <source>
        <strain evidence="15">Up_M1</strain>
        <tissue evidence="15">Testis</tissue>
    </source>
</reference>
<evidence type="ECO:0000256" key="8">
    <source>
        <dbReference type="ARBA" id="ARBA00023157"/>
    </source>
</evidence>
<organism evidence="15 16">
    <name type="scientific">Umbra pygmaea</name>
    <name type="common">Eastern mudminnow</name>
    <dbReference type="NCBI Taxonomy" id="75934"/>
    <lineage>
        <taxon>Eukaryota</taxon>
        <taxon>Metazoa</taxon>
        <taxon>Chordata</taxon>
        <taxon>Craniata</taxon>
        <taxon>Vertebrata</taxon>
        <taxon>Euteleostomi</taxon>
        <taxon>Actinopterygii</taxon>
        <taxon>Neopterygii</taxon>
        <taxon>Teleostei</taxon>
        <taxon>Protacanthopterygii</taxon>
        <taxon>Esociformes</taxon>
        <taxon>Umbridae</taxon>
        <taxon>Umbra</taxon>
    </lineage>
</organism>
<evidence type="ECO:0000259" key="14">
    <source>
        <dbReference type="PROSITE" id="PS50835"/>
    </source>
</evidence>
<dbReference type="PANTHER" id="PTHR11292:SF7">
    <property type="entry name" value="T-CELL SURFACE GLYCOPROTEIN CD8 BETA CHAIN-RELATED"/>
    <property type="match status" value="1"/>
</dbReference>
<dbReference type="InterPro" id="IPR013106">
    <property type="entry name" value="Ig_V-set"/>
</dbReference>
<feature type="signal peptide" evidence="13">
    <location>
        <begin position="1"/>
        <end position="19"/>
    </location>
</feature>
<keyword evidence="5 12" id="KW-1133">Transmembrane helix</keyword>
<evidence type="ECO:0000256" key="3">
    <source>
        <dbReference type="ARBA" id="ARBA00022729"/>
    </source>
</evidence>
<feature type="chain" id="PRO_5044859538" description="Ig-like domain-containing protein" evidence="13">
    <location>
        <begin position="20"/>
        <end position="215"/>
    </location>
</feature>
<keyword evidence="10" id="KW-0393">Immunoglobulin domain</keyword>
<evidence type="ECO:0000256" key="13">
    <source>
        <dbReference type="SAM" id="SignalP"/>
    </source>
</evidence>
<dbReference type="InterPro" id="IPR042414">
    <property type="entry name" value="CD8B"/>
</dbReference>
<evidence type="ECO:0000256" key="1">
    <source>
        <dbReference type="ARBA" id="ARBA00004479"/>
    </source>
</evidence>
<evidence type="ECO:0000256" key="9">
    <source>
        <dbReference type="ARBA" id="ARBA00023180"/>
    </source>
</evidence>
<keyword evidence="2 12" id="KW-0812">Transmembrane</keyword>
<evidence type="ECO:0000256" key="7">
    <source>
        <dbReference type="ARBA" id="ARBA00023136"/>
    </source>
</evidence>
<gene>
    <name evidence="15" type="ORF">UPYG_G00161250</name>
</gene>
<keyword evidence="8" id="KW-1015">Disulfide bond</keyword>
<keyword evidence="9" id="KW-0325">Glycoprotein</keyword>
<keyword evidence="16" id="KW-1185">Reference proteome</keyword>
<name>A0ABD0XC28_UMBPY</name>
<comment type="subcellular location">
    <subcellularLocation>
        <location evidence="1">Membrane</location>
        <topology evidence="1">Single-pass type I membrane protein</topology>
    </subcellularLocation>
</comment>
<dbReference type="Proteomes" id="UP001557470">
    <property type="component" value="Unassembled WGS sequence"/>
</dbReference>